<evidence type="ECO:0000313" key="9">
    <source>
        <dbReference type="EMBL" id="EXF78444.1"/>
    </source>
</evidence>
<dbReference type="OrthoDB" id="5413793at2759"/>
<organism evidence="9 10">
    <name type="scientific">Colletotrichum fioriniae PJ7</name>
    <dbReference type="NCBI Taxonomy" id="1445577"/>
    <lineage>
        <taxon>Eukaryota</taxon>
        <taxon>Fungi</taxon>
        <taxon>Dikarya</taxon>
        <taxon>Ascomycota</taxon>
        <taxon>Pezizomycotina</taxon>
        <taxon>Sordariomycetes</taxon>
        <taxon>Hypocreomycetidae</taxon>
        <taxon>Glomerellales</taxon>
        <taxon>Glomerellaceae</taxon>
        <taxon>Colletotrichum</taxon>
        <taxon>Colletotrichum acutatum species complex</taxon>
    </lineage>
</organism>
<evidence type="ECO:0000256" key="6">
    <source>
        <dbReference type="SAM" id="MobiDB-lite"/>
    </source>
</evidence>
<comment type="similarity">
    <text evidence="5">Belongs to the SAT4 family.</text>
</comment>
<dbReference type="Proteomes" id="UP000020467">
    <property type="component" value="Unassembled WGS sequence"/>
</dbReference>
<accession>A0A010RKR0</accession>
<evidence type="ECO:0000256" key="2">
    <source>
        <dbReference type="ARBA" id="ARBA00022692"/>
    </source>
</evidence>
<dbReference type="GO" id="GO:0016020">
    <property type="term" value="C:membrane"/>
    <property type="evidence" value="ECO:0007669"/>
    <property type="project" value="UniProtKB-SubCell"/>
</dbReference>
<comment type="caution">
    <text evidence="9">The sequence shown here is derived from an EMBL/GenBank/DDBJ whole genome shotgun (WGS) entry which is preliminary data.</text>
</comment>
<dbReference type="InterPro" id="IPR052337">
    <property type="entry name" value="SAT4-like"/>
</dbReference>
<evidence type="ECO:0000256" key="3">
    <source>
        <dbReference type="ARBA" id="ARBA00022989"/>
    </source>
</evidence>
<dbReference type="Pfam" id="PF20684">
    <property type="entry name" value="Fung_rhodopsin"/>
    <property type="match status" value="1"/>
</dbReference>
<keyword evidence="3 7" id="KW-1133">Transmembrane helix</keyword>
<evidence type="ECO:0000256" key="7">
    <source>
        <dbReference type="SAM" id="Phobius"/>
    </source>
</evidence>
<feature type="compositionally biased region" description="Polar residues" evidence="6">
    <location>
        <begin position="85"/>
        <end position="103"/>
    </location>
</feature>
<evidence type="ECO:0000259" key="8">
    <source>
        <dbReference type="Pfam" id="PF20684"/>
    </source>
</evidence>
<protein>
    <recommendedName>
        <fullName evidence="8">Rhodopsin domain-containing protein</fullName>
    </recommendedName>
</protein>
<feature type="compositionally biased region" description="Basic and acidic residues" evidence="6">
    <location>
        <begin position="168"/>
        <end position="182"/>
    </location>
</feature>
<evidence type="ECO:0000256" key="1">
    <source>
        <dbReference type="ARBA" id="ARBA00004141"/>
    </source>
</evidence>
<dbReference type="eggNOG" id="ENOG502SP8T">
    <property type="taxonomic scope" value="Eukaryota"/>
</dbReference>
<name>A0A010RKR0_9PEZI</name>
<keyword evidence="10" id="KW-1185">Reference proteome</keyword>
<feature type="region of interest" description="Disordered" evidence="6">
    <location>
        <begin position="85"/>
        <end position="189"/>
    </location>
</feature>
<dbReference type="PANTHER" id="PTHR33048:SF47">
    <property type="entry name" value="INTEGRAL MEMBRANE PROTEIN-RELATED"/>
    <property type="match status" value="1"/>
</dbReference>
<feature type="compositionally biased region" description="Polar residues" evidence="6">
    <location>
        <begin position="111"/>
        <end position="131"/>
    </location>
</feature>
<reference evidence="9 10" key="1">
    <citation type="submission" date="2014-02" db="EMBL/GenBank/DDBJ databases">
        <title>The genome sequence of Colletotrichum fioriniae PJ7.</title>
        <authorList>
            <person name="Baroncelli R."/>
            <person name="Thon M.R."/>
        </authorList>
    </citation>
    <scope>NUCLEOTIDE SEQUENCE [LARGE SCALE GENOMIC DNA]</scope>
    <source>
        <strain evidence="9 10">PJ7</strain>
    </source>
</reference>
<evidence type="ECO:0000313" key="10">
    <source>
        <dbReference type="Proteomes" id="UP000020467"/>
    </source>
</evidence>
<dbReference type="PANTHER" id="PTHR33048">
    <property type="entry name" value="PTH11-LIKE INTEGRAL MEMBRANE PROTEIN (AFU_ORTHOLOGUE AFUA_5G11245)"/>
    <property type="match status" value="1"/>
</dbReference>
<proteinExistence type="inferred from homology"/>
<dbReference type="KEGG" id="cfj:CFIO01_11067"/>
<evidence type="ECO:0000256" key="5">
    <source>
        <dbReference type="ARBA" id="ARBA00038359"/>
    </source>
</evidence>
<dbReference type="HOGENOM" id="CLU_1434342_0_0_1"/>
<evidence type="ECO:0000256" key="4">
    <source>
        <dbReference type="ARBA" id="ARBA00023136"/>
    </source>
</evidence>
<comment type="subcellular location">
    <subcellularLocation>
        <location evidence="1">Membrane</location>
        <topology evidence="1">Multi-pass membrane protein</topology>
    </subcellularLocation>
</comment>
<feature type="transmembrane region" description="Helical" evidence="7">
    <location>
        <begin position="7"/>
        <end position="31"/>
    </location>
</feature>
<gene>
    <name evidence="9" type="ORF">CFIO01_11067</name>
</gene>
<dbReference type="InterPro" id="IPR049326">
    <property type="entry name" value="Rhodopsin_dom_fungi"/>
</dbReference>
<feature type="domain" description="Rhodopsin" evidence="8">
    <location>
        <begin position="5"/>
        <end position="70"/>
    </location>
</feature>
<dbReference type="AlphaFoldDB" id="A0A010RKR0"/>
<keyword evidence="4 7" id="KW-0472">Membrane</keyword>
<dbReference type="EMBL" id="JARH01000643">
    <property type="protein sequence ID" value="EXF78444.1"/>
    <property type="molecule type" value="Genomic_DNA"/>
</dbReference>
<sequence>MGVKAIQILLVFSLGIFAVVTGIVRFSIIVTTDFGVNTTYKMLTVAAWTDAELHVGLWVGCFPALQPLLRHVTLMLGMRSQLDSTGATSKRNTMTSTATSNRKSVLDRWSRSTGYVRSESAGSQPLESSAGQVEAVGGQPGDVEMVDLEKGEGAGKVGKQPNTSTPGKVDESSQAVERKAENSGRIQGV</sequence>
<keyword evidence="2 7" id="KW-0812">Transmembrane</keyword>